<dbReference type="InterPro" id="IPR009057">
    <property type="entry name" value="Homeodomain-like_sf"/>
</dbReference>
<dbReference type="AlphaFoldDB" id="A0A173S4R2"/>
<dbReference type="RefSeq" id="WP_055156085.1">
    <property type="nucleotide sequence ID" value="NZ_CAXSNH010000008.1"/>
</dbReference>
<dbReference type="PANTHER" id="PTHR43280:SF2">
    <property type="entry name" value="HTH-TYPE TRANSCRIPTIONAL REGULATOR EXSA"/>
    <property type="match status" value="1"/>
</dbReference>
<dbReference type="Proteomes" id="UP000554488">
    <property type="component" value="Unassembled WGS sequence"/>
</dbReference>
<dbReference type="SUPFAM" id="SSF51182">
    <property type="entry name" value="RmlC-like cupins"/>
    <property type="match status" value="1"/>
</dbReference>
<dbReference type="PANTHER" id="PTHR43280">
    <property type="entry name" value="ARAC-FAMILY TRANSCRIPTIONAL REGULATOR"/>
    <property type="match status" value="1"/>
</dbReference>
<evidence type="ECO:0000259" key="4">
    <source>
        <dbReference type="PROSITE" id="PS01124"/>
    </source>
</evidence>
<gene>
    <name evidence="5" type="primary">ypdC</name>
    <name evidence="5" type="ORF">ERS852574_01130</name>
    <name evidence="6" type="ORF">HUU93_11930</name>
</gene>
<dbReference type="GO" id="GO:0003700">
    <property type="term" value="F:DNA-binding transcription factor activity"/>
    <property type="evidence" value="ECO:0007669"/>
    <property type="project" value="InterPro"/>
</dbReference>
<reference evidence="5 7" key="1">
    <citation type="submission" date="2015-09" db="EMBL/GenBank/DDBJ databases">
        <authorList>
            <consortium name="Pathogen Informatics"/>
        </authorList>
    </citation>
    <scope>NUCLEOTIDE SEQUENCE [LARGE SCALE GENOMIC DNA]</scope>
    <source>
        <strain evidence="5 7">2789STDY5834962</strain>
    </source>
</reference>
<dbReference type="Proteomes" id="UP000095727">
    <property type="component" value="Unassembled WGS sequence"/>
</dbReference>
<keyword evidence="2" id="KW-0238">DNA-binding</keyword>
<evidence type="ECO:0000256" key="3">
    <source>
        <dbReference type="ARBA" id="ARBA00023163"/>
    </source>
</evidence>
<dbReference type="InterPro" id="IPR018060">
    <property type="entry name" value="HTH_AraC"/>
</dbReference>
<dbReference type="Pfam" id="PF02311">
    <property type="entry name" value="AraC_binding"/>
    <property type="match status" value="1"/>
</dbReference>
<dbReference type="InterPro" id="IPR011051">
    <property type="entry name" value="RmlC_Cupin_sf"/>
</dbReference>
<evidence type="ECO:0000313" key="6">
    <source>
        <dbReference type="EMBL" id="NUN87290.1"/>
    </source>
</evidence>
<dbReference type="EMBL" id="JABWDC010000050">
    <property type="protein sequence ID" value="NUN87290.1"/>
    <property type="molecule type" value="Genomic_DNA"/>
</dbReference>
<dbReference type="PROSITE" id="PS01124">
    <property type="entry name" value="HTH_ARAC_FAMILY_2"/>
    <property type="match status" value="1"/>
</dbReference>
<dbReference type="PRINTS" id="PR00032">
    <property type="entry name" value="HTHARAC"/>
</dbReference>
<dbReference type="GO" id="GO:0043565">
    <property type="term" value="F:sequence-specific DNA binding"/>
    <property type="evidence" value="ECO:0007669"/>
    <property type="project" value="InterPro"/>
</dbReference>
<evidence type="ECO:0000256" key="2">
    <source>
        <dbReference type="ARBA" id="ARBA00023125"/>
    </source>
</evidence>
<protein>
    <submittedName>
        <fullName evidence="6">Helix-turn-helix transcriptional regulator</fullName>
    </submittedName>
</protein>
<accession>A0A173S4R2</accession>
<dbReference type="Gene3D" id="1.10.10.60">
    <property type="entry name" value="Homeodomain-like"/>
    <property type="match status" value="1"/>
</dbReference>
<keyword evidence="1" id="KW-0805">Transcription regulation</keyword>
<evidence type="ECO:0000313" key="7">
    <source>
        <dbReference type="Proteomes" id="UP000095727"/>
    </source>
</evidence>
<proteinExistence type="predicted"/>
<dbReference type="Pfam" id="PF12833">
    <property type="entry name" value="HTH_18"/>
    <property type="match status" value="1"/>
</dbReference>
<feature type="domain" description="HTH araC/xylS-type" evidence="4">
    <location>
        <begin position="248"/>
        <end position="345"/>
    </location>
</feature>
<reference evidence="6 8" key="3">
    <citation type="submission" date="2020-07" db="EMBL/GenBank/DDBJ databases">
        <title>Bacterial metabolism rescues the inhibition of intestinal drug absorption by food and drug additives.</title>
        <authorList>
            <person name="Zou L."/>
            <person name="Spanogiannopoulos P."/>
            <person name="Chien H.-C."/>
            <person name="Pieper L.M."/>
            <person name="Cai W."/>
            <person name="Khuri N."/>
            <person name="Pottel J."/>
            <person name="Vora B."/>
            <person name="Ni Z."/>
            <person name="Tsakalozou E."/>
            <person name="Zhang W."/>
            <person name="Shoichet B.K."/>
            <person name="Giacomini K.M."/>
            <person name="Turnbaugh P.J."/>
        </authorList>
    </citation>
    <scope>NUCLEOTIDE SEQUENCE [LARGE SCALE GENOMIC DNA]</scope>
    <source>
        <strain evidence="6 8">F22</strain>
    </source>
</reference>
<dbReference type="SMART" id="SM00342">
    <property type="entry name" value="HTH_ARAC"/>
    <property type="match status" value="1"/>
</dbReference>
<evidence type="ECO:0000256" key="1">
    <source>
        <dbReference type="ARBA" id="ARBA00023015"/>
    </source>
</evidence>
<dbReference type="InterPro" id="IPR020449">
    <property type="entry name" value="Tscrpt_reg_AraC-type_HTH"/>
</dbReference>
<evidence type="ECO:0000313" key="5">
    <source>
        <dbReference type="EMBL" id="CUM85250.1"/>
    </source>
</evidence>
<organism evidence="5 7">
    <name type="scientific">Coprococcus comes</name>
    <dbReference type="NCBI Taxonomy" id="410072"/>
    <lineage>
        <taxon>Bacteria</taxon>
        <taxon>Bacillati</taxon>
        <taxon>Bacillota</taxon>
        <taxon>Clostridia</taxon>
        <taxon>Lachnospirales</taxon>
        <taxon>Lachnospiraceae</taxon>
        <taxon>Coprococcus</taxon>
    </lineage>
</organism>
<dbReference type="EMBL" id="CYXR01000006">
    <property type="protein sequence ID" value="CUM85250.1"/>
    <property type="molecule type" value="Genomic_DNA"/>
</dbReference>
<dbReference type="InterPro" id="IPR003313">
    <property type="entry name" value="AraC-bd"/>
</dbReference>
<keyword evidence="3" id="KW-0804">Transcription</keyword>
<name>A0A173S4R2_9FIRM</name>
<dbReference type="SUPFAM" id="SSF46689">
    <property type="entry name" value="Homeodomain-like"/>
    <property type="match status" value="1"/>
</dbReference>
<sequence>MYFQSTRPMMYQDLIKEMKAYEKGFGENHFTEDSLSFILDSYYPEKEEGREVLTFIGPKDLGYLCMDKEESDKILERKSMHRHNFYELMYVADGRLYQNIENTRHLYPKGSCCLMNMNIRHLEEFDEYCRVIFLEFTQEYILNLLQFPSVFSGKRTKEYEMVRKFFLHELDKEEASQRAYIDFIPMKETKVVHDCFDKIAVGLQKRTPKSNFQIAGAMIGMLSALFDGALYTNTPVAFGNTSERELFDQITSYIREKDGQVRRKDLEEKFSYSGDYLYKTVEKYTGLSLYEYSTKFTMEKAEGLLLDSDLTIAEIMEDLGFSNRTQFYRLFRKNYGMTPREYRKSKFR</sequence>
<evidence type="ECO:0000313" key="8">
    <source>
        <dbReference type="Proteomes" id="UP000554488"/>
    </source>
</evidence>
<reference evidence="6 8" key="2">
    <citation type="submission" date="2020-04" db="EMBL/GenBank/DDBJ databases">
        <authorList>
            <person name="Pieper L."/>
        </authorList>
    </citation>
    <scope>NUCLEOTIDE SEQUENCE [LARGE SCALE GENOMIC DNA]</scope>
    <source>
        <strain evidence="6 8">F22</strain>
    </source>
</reference>